<dbReference type="SUPFAM" id="SSF52540">
    <property type="entry name" value="P-loop containing nucleoside triphosphate hydrolases"/>
    <property type="match status" value="1"/>
</dbReference>
<organism evidence="2 3">
    <name type="scientific">Rhodobacter xanthinilyticus</name>
    <dbReference type="NCBI Taxonomy" id="1850250"/>
    <lineage>
        <taxon>Bacteria</taxon>
        <taxon>Pseudomonadati</taxon>
        <taxon>Pseudomonadota</taxon>
        <taxon>Alphaproteobacteria</taxon>
        <taxon>Rhodobacterales</taxon>
        <taxon>Rhodobacter group</taxon>
        <taxon>Rhodobacter</taxon>
    </lineage>
</organism>
<evidence type="ECO:0008006" key="4">
    <source>
        <dbReference type="Google" id="ProtNLM"/>
    </source>
</evidence>
<keyword evidence="3" id="KW-1185">Reference proteome</keyword>
<proteinExistence type="predicted"/>
<dbReference type="PANTHER" id="PTHR10605:SF56">
    <property type="entry name" value="BIFUNCTIONAL HEPARAN SULFATE N-DEACETYLASE_N-SULFOTRANSFERASE"/>
    <property type="match status" value="1"/>
</dbReference>
<accession>A0A1D9MC45</accession>
<dbReference type="Gene3D" id="3.40.50.300">
    <property type="entry name" value="P-loop containing nucleotide triphosphate hydrolases"/>
    <property type="match status" value="1"/>
</dbReference>
<name>A0A1D9MC45_9RHOB</name>
<gene>
    <name evidence="2" type="ORF">LPB142_08260</name>
</gene>
<dbReference type="PANTHER" id="PTHR10605">
    <property type="entry name" value="HEPARAN SULFATE SULFOTRANSFERASE"/>
    <property type="match status" value="1"/>
</dbReference>
<evidence type="ECO:0000313" key="3">
    <source>
        <dbReference type="Proteomes" id="UP000176562"/>
    </source>
</evidence>
<protein>
    <recommendedName>
        <fullName evidence="4">Sulfotransferase domain-containing protein</fullName>
    </recommendedName>
</protein>
<dbReference type="Pfam" id="PF13469">
    <property type="entry name" value="Sulfotransfer_3"/>
    <property type="match status" value="1"/>
</dbReference>
<dbReference type="InterPro" id="IPR037359">
    <property type="entry name" value="NST/OST"/>
</dbReference>
<dbReference type="RefSeq" id="WP_068765241.1">
    <property type="nucleotide sequence ID" value="NZ_CP017781.1"/>
</dbReference>
<dbReference type="EMBL" id="CP017781">
    <property type="protein sequence ID" value="AOZ69309.1"/>
    <property type="molecule type" value="Genomic_DNA"/>
</dbReference>
<dbReference type="AlphaFoldDB" id="A0A1D9MC45"/>
<sequence>MPSVEPSIDFVILGAQKAATSALQGALRAAPEIAMPAGESAFFEDPDFGRAPWLGFAQAHRGAQLRGIKRPDYLCSDEAIARISAVLPQARFIAVLREPVSRAVSSYLYLVRHGHLPVHGLDEGILRSIEAWRAGRGDRAASVISYGLYGQYIARWFEHYPRERFLFLPQTLVSKDPQAALAACRRHLGLAQEGQSLAAQPIERANEGLYDIGLLPYARLASLVKTRPIAGTYRREPRVLPVRALGAVMSRAVEGLARWRGQERPRLSAQTEAVLREIYARDCETLRGLVAPEVIYWESARA</sequence>
<dbReference type="InterPro" id="IPR027417">
    <property type="entry name" value="P-loop_NTPase"/>
</dbReference>
<dbReference type="Proteomes" id="UP000176562">
    <property type="component" value="Chromosome"/>
</dbReference>
<reference evidence="2 3" key="1">
    <citation type="submission" date="2016-10" db="EMBL/GenBank/DDBJ databases">
        <title>Rhodobacter sp. LPB0142, isolated from sea water.</title>
        <authorList>
            <person name="Kim E."/>
            <person name="Yi H."/>
        </authorList>
    </citation>
    <scope>NUCLEOTIDE SEQUENCE [LARGE SCALE GENOMIC DNA]</scope>
    <source>
        <strain evidence="2 3">LPB0142</strain>
    </source>
</reference>
<dbReference type="GO" id="GO:0008146">
    <property type="term" value="F:sulfotransferase activity"/>
    <property type="evidence" value="ECO:0007669"/>
    <property type="project" value="InterPro"/>
</dbReference>
<keyword evidence="1" id="KW-0808">Transferase</keyword>
<evidence type="ECO:0000313" key="2">
    <source>
        <dbReference type="EMBL" id="AOZ69309.1"/>
    </source>
</evidence>
<dbReference type="STRING" id="1850250.LPB142_08260"/>
<dbReference type="KEGG" id="rhp:LPB142_08260"/>
<evidence type="ECO:0000256" key="1">
    <source>
        <dbReference type="ARBA" id="ARBA00022679"/>
    </source>
</evidence>